<evidence type="ECO:0000313" key="3">
    <source>
        <dbReference type="Proteomes" id="UP000652430"/>
    </source>
</evidence>
<feature type="transmembrane region" description="Helical" evidence="1">
    <location>
        <begin position="6"/>
        <end position="27"/>
    </location>
</feature>
<keyword evidence="1" id="KW-0812">Transmembrane</keyword>
<comment type="caution">
    <text evidence="2">The sequence shown here is derived from an EMBL/GenBank/DDBJ whole genome shotgun (WGS) entry which is preliminary data.</text>
</comment>
<accession>A0ABQ3LMA2</accession>
<keyword evidence="3" id="KW-1185">Reference proteome</keyword>
<sequence>MIVSSVLWNWAGFLILLGLVFVTVSIIGRRIGDARRRNAADVAAVRIALLIGGLTDAGTLPPRPSQKERLGWINAARDLGDVIDGPDRKRLEQIFTRWMGDAQRNAPDRQGAPS</sequence>
<name>A0ABQ3LMA2_9SPHN</name>
<organism evidence="2 3">
    <name type="scientific">Sphingomonas glacialis</name>
    <dbReference type="NCBI Taxonomy" id="658225"/>
    <lineage>
        <taxon>Bacteria</taxon>
        <taxon>Pseudomonadati</taxon>
        <taxon>Pseudomonadota</taxon>
        <taxon>Alphaproteobacteria</taxon>
        <taxon>Sphingomonadales</taxon>
        <taxon>Sphingomonadaceae</taxon>
        <taxon>Sphingomonas</taxon>
    </lineage>
</organism>
<keyword evidence="1" id="KW-1133">Transmembrane helix</keyword>
<proteinExistence type="predicted"/>
<dbReference type="EMBL" id="BNAQ01000004">
    <property type="protein sequence ID" value="GHH20443.1"/>
    <property type="molecule type" value="Genomic_DNA"/>
</dbReference>
<dbReference type="Proteomes" id="UP000652430">
    <property type="component" value="Unassembled WGS sequence"/>
</dbReference>
<reference evidence="3" key="1">
    <citation type="journal article" date="2019" name="Int. J. Syst. Evol. Microbiol.">
        <title>The Global Catalogue of Microorganisms (GCM) 10K type strain sequencing project: providing services to taxonomists for standard genome sequencing and annotation.</title>
        <authorList>
            <consortium name="The Broad Institute Genomics Platform"/>
            <consortium name="The Broad Institute Genome Sequencing Center for Infectious Disease"/>
            <person name="Wu L."/>
            <person name="Ma J."/>
        </authorList>
    </citation>
    <scope>NUCLEOTIDE SEQUENCE [LARGE SCALE GENOMIC DNA]</scope>
    <source>
        <strain evidence="3">CGMCC 1.8957</strain>
    </source>
</reference>
<gene>
    <name evidence="2" type="ORF">GCM10008023_28330</name>
</gene>
<protein>
    <recommendedName>
        <fullName evidence="4">DUF4381 domain-containing protein</fullName>
    </recommendedName>
</protein>
<keyword evidence="1" id="KW-0472">Membrane</keyword>
<evidence type="ECO:0000313" key="2">
    <source>
        <dbReference type="EMBL" id="GHH20443.1"/>
    </source>
</evidence>
<evidence type="ECO:0008006" key="4">
    <source>
        <dbReference type="Google" id="ProtNLM"/>
    </source>
</evidence>
<evidence type="ECO:0000256" key="1">
    <source>
        <dbReference type="SAM" id="Phobius"/>
    </source>
</evidence>
<dbReference type="RefSeq" id="WP_189676773.1">
    <property type="nucleotide sequence ID" value="NZ_BNAQ01000004.1"/>
</dbReference>